<evidence type="ECO:0008006" key="3">
    <source>
        <dbReference type="Google" id="ProtNLM"/>
    </source>
</evidence>
<organism evidence="1 2">
    <name type="scientific">Erythrobacter westpacificensis</name>
    <dbReference type="NCBI Taxonomy" id="1055231"/>
    <lineage>
        <taxon>Bacteria</taxon>
        <taxon>Pseudomonadati</taxon>
        <taxon>Pseudomonadota</taxon>
        <taxon>Alphaproteobacteria</taxon>
        <taxon>Sphingomonadales</taxon>
        <taxon>Erythrobacteraceae</taxon>
        <taxon>Erythrobacter/Porphyrobacter group</taxon>
        <taxon>Erythrobacter</taxon>
    </lineage>
</organism>
<reference evidence="2" key="1">
    <citation type="journal article" date="2019" name="Int. J. Syst. Evol. Microbiol.">
        <title>The Global Catalogue of Microorganisms (GCM) 10K type strain sequencing project: providing services to taxonomists for standard genome sequencing and annotation.</title>
        <authorList>
            <consortium name="The Broad Institute Genomics Platform"/>
            <consortium name="The Broad Institute Genome Sequencing Center for Infectious Disease"/>
            <person name="Wu L."/>
            <person name="Ma J."/>
        </authorList>
    </citation>
    <scope>NUCLEOTIDE SEQUENCE [LARGE SCALE GENOMIC DNA]</scope>
    <source>
        <strain evidence="2">JCM 18014</strain>
    </source>
</reference>
<keyword evidence="2" id="KW-1185">Reference proteome</keyword>
<protein>
    <recommendedName>
        <fullName evidence="3">Rap1a immunity protein domain-containing protein</fullName>
    </recommendedName>
</protein>
<proteinExistence type="predicted"/>
<dbReference type="Proteomes" id="UP001500518">
    <property type="component" value="Unassembled WGS sequence"/>
</dbReference>
<evidence type="ECO:0000313" key="2">
    <source>
        <dbReference type="Proteomes" id="UP001500518"/>
    </source>
</evidence>
<sequence>MMIVARKADCGAPRYDRAALRAAYLRWVERNSYFKSVHMVAGAKQALDETWRCEARSASNESRD</sequence>
<comment type="caution">
    <text evidence="1">The sequence shown here is derived from an EMBL/GenBank/DDBJ whole genome shotgun (WGS) entry which is preliminary data.</text>
</comment>
<dbReference type="EMBL" id="BAABHV010000036">
    <property type="protein sequence ID" value="GAA5063603.1"/>
    <property type="molecule type" value="Genomic_DNA"/>
</dbReference>
<accession>A0ABP9KSM8</accession>
<name>A0ABP9KSM8_9SPHN</name>
<evidence type="ECO:0000313" key="1">
    <source>
        <dbReference type="EMBL" id="GAA5063603.1"/>
    </source>
</evidence>
<gene>
    <name evidence="1" type="ORF">GCM10023208_34760</name>
</gene>